<dbReference type="Proteomes" id="UP000006272">
    <property type="component" value="Unassembled WGS sequence"/>
</dbReference>
<evidence type="ECO:0000313" key="1">
    <source>
        <dbReference type="EMBL" id="EKO37875.1"/>
    </source>
</evidence>
<sequence length="39" mass="4035">MREAIHAGNPINTFSMWGVWGPQAPSGEGKAEAAPLLAA</sequence>
<name>K6GLN1_9BACT</name>
<feature type="non-terminal residue" evidence="1">
    <location>
        <position position="39"/>
    </location>
</feature>
<evidence type="ECO:0000313" key="2">
    <source>
        <dbReference type="Proteomes" id="UP000006272"/>
    </source>
</evidence>
<protein>
    <submittedName>
        <fullName evidence="1">Uncharacterized protein</fullName>
    </submittedName>
</protein>
<reference evidence="1 2" key="1">
    <citation type="submission" date="2012-07" db="EMBL/GenBank/DDBJ databases">
        <title>Draft genome sequence of Desulfovibrio magneticus str. Maddingley MBC34 obtained from a metagenomic sequence of a methanogenic enrichment isolated from coal-seam formation water in Victoria, Australia.</title>
        <authorList>
            <person name="Greenfield P."/>
            <person name="Hendry P."/>
            <person name="Li D."/>
            <person name="Rosewarne C.P."/>
            <person name="Tran-Dinh N."/>
            <person name="Elbourne L.D.H."/>
            <person name="Paulsen I.T."/>
            <person name="Midgley D.J."/>
        </authorList>
    </citation>
    <scope>NUCLEOTIDE SEQUENCE [LARGE SCALE GENOMIC DNA]</scope>
    <source>
        <strain evidence="2">Maddingley MBC34</strain>
    </source>
</reference>
<comment type="caution">
    <text evidence="1">The sequence shown here is derived from an EMBL/GenBank/DDBJ whole genome shotgun (WGS) entry which is preliminary data.</text>
</comment>
<dbReference type="AlphaFoldDB" id="K6GLN1"/>
<organism evidence="1 2">
    <name type="scientific">Solidesulfovibrio magneticus str. Maddingley MBC34</name>
    <dbReference type="NCBI Taxonomy" id="1206767"/>
    <lineage>
        <taxon>Bacteria</taxon>
        <taxon>Pseudomonadati</taxon>
        <taxon>Thermodesulfobacteriota</taxon>
        <taxon>Desulfovibrionia</taxon>
        <taxon>Desulfovibrionales</taxon>
        <taxon>Desulfovibrionaceae</taxon>
        <taxon>Solidesulfovibrio</taxon>
    </lineage>
</organism>
<gene>
    <name evidence="1" type="ORF">B193_3437</name>
</gene>
<dbReference type="EMBL" id="ALAO01000330">
    <property type="protein sequence ID" value="EKO37875.1"/>
    <property type="molecule type" value="Genomic_DNA"/>
</dbReference>
<accession>K6GLN1</accession>
<proteinExistence type="predicted"/>